<organism evidence="2 3">
    <name type="scientific">Ewingella americana</name>
    <dbReference type="NCBI Taxonomy" id="41202"/>
    <lineage>
        <taxon>Bacteria</taxon>
        <taxon>Pseudomonadati</taxon>
        <taxon>Pseudomonadota</taxon>
        <taxon>Gammaproteobacteria</taxon>
        <taxon>Enterobacterales</taxon>
        <taxon>Yersiniaceae</taxon>
        <taxon>Ewingella</taxon>
    </lineage>
</organism>
<evidence type="ECO:0008006" key="4">
    <source>
        <dbReference type="Google" id="ProtNLM"/>
    </source>
</evidence>
<keyword evidence="1" id="KW-0812">Transmembrane</keyword>
<evidence type="ECO:0000256" key="1">
    <source>
        <dbReference type="SAM" id="Phobius"/>
    </source>
</evidence>
<evidence type="ECO:0000313" key="3">
    <source>
        <dbReference type="Proteomes" id="UP000317663"/>
    </source>
</evidence>
<dbReference type="OrthoDB" id="6455710at2"/>
<dbReference type="EMBL" id="RCZD01000010">
    <property type="protein sequence ID" value="TPG58781.1"/>
    <property type="molecule type" value="Genomic_DNA"/>
</dbReference>
<protein>
    <recommendedName>
        <fullName evidence="4">Fimbrial assembly protein</fullName>
    </recommendedName>
</protein>
<dbReference type="PANTHER" id="PTHR40278">
    <property type="entry name" value="DNA UTILIZATION PROTEIN HOFN"/>
    <property type="match status" value="1"/>
</dbReference>
<name>A0A502GAS2_9GAMM</name>
<comment type="caution">
    <text evidence="2">The sequence shown here is derived from an EMBL/GenBank/DDBJ whole genome shotgun (WGS) entry which is preliminary data.</text>
</comment>
<gene>
    <name evidence="2" type="ORF">EAH77_17885</name>
</gene>
<keyword evidence="3" id="KW-1185">Reference proteome</keyword>
<dbReference type="AlphaFoldDB" id="A0A502GAS2"/>
<dbReference type="InterPro" id="IPR007813">
    <property type="entry name" value="PilN"/>
</dbReference>
<reference evidence="2 3" key="1">
    <citation type="journal article" date="2019" name="Environ. Microbiol.">
        <title>Species interactions and distinct microbial communities in high Arctic permafrost affected cryosols are associated with the CH4 and CO2 gas fluxes.</title>
        <authorList>
            <person name="Altshuler I."/>
            <person name="Hamel J."/>
            <person name="Turney S."/>
            <person name="Magnuson E."/>
            <person name="Levesque R."/>
            <person name="Greer C."/>
            <person name="Whyte L.G."/>
        </authorList>
    </citation>
    <scope>NUCLEOTIDE SEQUENCE [LARGE SCALE GENOMIC DNA]</scope>
    <source>
        <strain evidence="2 3">E4</strain>
    </source>
</reference>
<feature type="transmembrane region" description="Helical" evidence="1">
    <location>
        <begin position="55"/>
        <end position="77"/>
    </location>
</feature>
<dbReference type="InterPro" id="IPR052534">
    <property type="entry name" value="Extracell_DNA_Util/SecSys_Comp"/>
</dbReference>
<dbReference type="Pfam" id="PF05137">
    <property type="entry name" value="PilN"/>
    <property type="match status" value="1"/>
</dbReference>
<dbReference type="Proteomes" id="UP000317663">
    <property type="component" value="Unassembled WGS sequence"/>
</dbReference>
<dbReference type="PANTHER" id="PTHR40278:SF1">
    <property type="entry name" value="DNA UTILIZATION PROTEIN HOFN"/>
    <property type="match status" value="1"/>
</dbReference>
<keyword evidence="1" id="KW-0472">Membrane</keyword>
<accession>A0A502GAS2</accession>
<evidence type="ECO:0000313" key="2">
    <source>
        <dbReference type="EMBL" id="TPG58781.1"/>
    </source>
</evidence>
<keyword evidence="1" id="KW-1133">Transmembrane helix</keyword>
<proteinExistence type="predicted"/>
<sequence length="217" mass="24825">MVAFHRDRATFTASSCQPRRFCSRHRFSPAPGGSLMLQVNLLPWRGLQQRRQQRFWLRQTTLLFMLAVALMSVWMVITQRSVRAMESDVQTLADSQTRLTRQLEKVHDATLQLQGLQRAASQREQRRMKSLGYLALLRSIAGNIPDRVWLTEITEEPDGDLQLRGESGVYQAIMIFAEALKDDALFTEVRLLDIQRLPAQSLGFGVQVRLSGSRNIL</sequence>